<dbReference type="Proteomes" id="UP000005459">
    <property type="component" value="Unassembled WGS sequence"/>
</dbReference>
<evidence type="ECO:0000313" key="2">
    <source>
        <dbReference type="Proteomes" id="UP000005459"/>
    </source>
</evidence>
<keyword evidence="2" id="KW-1185">Reference proteome</keyword>
<name>F9UEP0_9GAMM</name>
<accession>F9UEP0</accession>
<organism evidence="1 2">
    <name type="scientific">Thiocapsa marina 5811</name>
    <dbReference type="NCBI Taxonomy" id="768671"/>
    <lineage>
        <taxon>Bacteria</taxon>
        <taxon>Pseudomonadati</taxon>
        <taxon>Pseudomonadota</taxon>
        <taxon>Gammaproteobacteria</taxon>
        <taxon>Chromatiales</taxon>
        <taxon>Chromatiaceae</taxon>
        <taxon>Thiocapsa</taxon>
    </lineage>
</organism>
<dbReference type="EMBL" id="AFWV01000011">
    <property type="protein sequence ID" value="EGV17361.1"/>
    <property type="molecule type" value="Genomic_DNA"/>
</dbReference>
<dbReference type="STRING" id="768671.ThimaDRAFT_3393"/>
<proteinExistence type="predicted"/>
<sequence>MADLFSVTAPLALRCPNGTRLESNEGAGYPGTEQIRAIARRLGAAV</sequence>
<protein>
    <submittedName>
        <fullName evidence="1">Uncharacterized protein</fullName>
    </submittedName>
</protein>
<dbReference type="AlphaFoldDB" id="F9UEP0"/>
<dbReference type="RefSeq" id="WP_007194265.1">
    <property type="nucleotide sequence ID" value="NZ_AFWV01000011.1"/>
</dbReference>
<evidence type="ECO:0000313" key="1">
    <source>
        <dbReference type="EMBL" id="EGV17361.1"/>
    </source>
</evidence>
<reference evidence="1 2" key="1">
    <citation type="submission" date="2011-06" db="EMBL/GenBank/DDBJ databases">
        <title>The draft genome of Thiocapsa marina 5811.</title>
        <authorList>
            <consortium name="US DOE Joint Genome Institute (JGI-PGF)"/>
            <person name="Lucas S."/>
            <person name="Han J."/>
            <person name="Cheng J.-F."/>
            <person name="Goodwin L."/>
            <person name="Pitluck S."/>
            <person name="Peters L."/>
            <person name="Land M.L."/>
            <person name="Hauser L."/>
            <person name="Vogl K."/>
            <person name="Liu Z."/>
            <person name="Imhoff J."/>
            <person name="Thiel V."/>
            <person name="Frigaard N.-U."/>
            <person name="Bryant D."/>
            <person name="Woyke T.J."/>
        </authorList>
    </citation>
    <scope>NUCLEOTIDE SEQUENCE [LARGE SCALE GENOMIC DNA]</scope>
    <source>
        <strain evidence="1 2">5811</strain>
    </source>
</reference>
<gene>
    <name evidence="1" type="ORF">ThimaDRAFT_3393</name>
</gene>